<gene>
    <name evidence="1" type="ORF">T4E_6650</name>
</gene>
<dbReference type="AlphaFoldDB" id="A0A0V0XJN6"/>
<sequence length="146" mass="16948">MPYNLLQKVEMLLEDHRSLRIAILQNSAERIPLKKQSKPLRNSENSNPWASWPMKKNYTIYEGEVKFGFLETSCLPNEDHIMMQGGLKQPEYTAVTMVIEVPNDHRRPINPDILPPQSCYPVRELLKQNIHVKPKLHAGVSEHLLR</sequence>
<organism evidence="1 2">
    <name type="scientific">Trichinella pseudospiralis</name>
    <name type="common">Parasitic roundworm</name>
    <dbReference type="NCBI Taxonomy" id="6337"/>
    <lineage>
        <taxon>Eukaryota</taxon>
        <taxon>Metazoa</taxon>
        <taxon>Ecdysozoa</taxon>
        <taxon>Nematoda</taxon>
        <taxon>Enoplea</taxon>
        <taxon>Dorylaimia</taxon>
        <taxon>Trichinellida</taxon>
        <taxon>Trichinellidae</taxon>
        <taxon>Trichinella</taxon>
    </lineage>
</organism>
<comment type="caution">
    <text evidence="1">The sequence shown here is derived from an EMBL/GenBank/DDBJ whole genome shotgun (WGS) entry which is preliminary data.</text>
</comment>
<evidence type="ECO:0000313" key="1">
    <source>
        <dbReference type="EMBL" id="KRX88218.1"/>
    </source>
</evidence>
<protein>
    <submittedName>
        <fullName evidence="1">Uncharacterized protein</fullName>
    </submittedName>
</protein>
<dbReference type="EMBL" id="JYDU01000245">
    <property type="protein sequence ID" value="KRX88218.1"/>
    <property type="molecule type" value="Genomic_DNA"/>
</dbReference>
<name>A0A0V0XJN6_TRIPS</name>
<reference evidence="1 2" key="1">
    <citation type="submission" date="2015-01" db="EMBL/GenBank/DDBJ databases">
        <title>Evolution of Trichinella species and genotypes.</title>
        <authorList>
            <person name="Korhonen P.K."/>
            <person name="Edoardo P."/>
            <person name="Giuseppe L.R."/>
            <person name="Gasser R.B."/>
        </authorList>
    </citation>
    <scope>NUCLEOTIDE SEQUENCE [LARGE SCALE GENOMIC DNA]</scope>
    <source>
        <strain evidence="1">ISS141</strain>
    </source>
</reference>
<proteinExistence type="predicted"/>
<dbReference type="Proteomes" id="UP000054815">
    <property type="component" value="Unassembled WGS sequence"/>
</dbReference>
<accession>A0A0V0XJN6</accession>
<evidence type="ECO:0000313" key="2">
    <source>
        <dbReference type="Proteomes" id="UP000054815"/>
    </source>
</evidence>